<dbReference type="SUPFAM" id="SSF51735">
    <property type="entry name" value="NAD(P)-binding Rossmann-fold domains"/>
    <property type="match status" value="1"/>
</dbReference>
<name>I8TAR6_9GAMM</name>
<dbReference type="InterPro" id="IPR020904">
    <property type="entry name" value="Sc_DH/Rdtase_CS"/>
</dbReference>
<dbReference type="Gene3D" id="3.40.50.720">
    <property type="entry name" value="NAD(P)-binding Rossmann-like Domain"/>
    <property type="match status" value="1"/>
</dbReference>
<dbReference type="PRINTS" id="PR00081">
    <property type="entry name" value="GDHRDH"/>
</dbReference>
<dbReference type="SMART" id="SM00822">
    <property type="entry name" value="PKS_KR"/>
    <property type="match status" value="1"/>
</dbReference>
<keyword evidence="4" id="KW-1185">Reference proteome</keyword>
<dbReference type="GO" id="GO:0030497">
    <property type="term" value="P:fatty acid elongation"/>
    <property type="evidence" value="ECO:0007669"/>
    <property type="project" value="TreeGrafter"/>
</dbReference>
<accession>I8TAR6</accession>
<dbReference type="Proteomes" id="UP000003704">
    <property type="component" value="Unassembled WGS sequence"/>
</dbReference>
<dbReference type="InterPro" id="IPR057326">
    <property type="entry name" value="KR_dom"/>
</dbReference>
<reference evidence="3 4" key="1">
    <citation type="journal article" date="2012" name="J. Bacteriol.">
        <title>Genome Sequence of n-Alkane-Degrading Hydrocarboniphaga effusa Strain AP103T (ATCC BAA-332T).</title>
        <authorList>
            <person name="Chang H.K."/>
            <person name="Zylstra G.J."/>
            <person name="Chae J.C."/>
        </authorList>
    </citation>
    <scope>NUCLEOTIDE SEQUENCE [LARGE SCALE GENOMIC DNA]</scope>
    <source>
        <strain evidence="3 4">AP103</strain>
    </source>
</reference>
<dbReference type="PRINTS" id="PR00080">
    <property type="entry name" value="SDRFAMILY"/>
</dbReference>
<dbReference type="EMBL" id="AKGD01000001">
    <property type="protein sequence ID" value="EIT70850.1"/>
    <property type="molecule type" value="Genomic_DNA"/>
</dbReference>
<dbReference type="PROSITE" id="PS00061">
    <property type="entry name" value="ADH_SHORT"/>
    <property type="match status" value="1"/>
</dbReference>
<comment type="caution">
    <text evidence="3">The sequence shown here is derived from an EMBL/GenBank/DDBJ whole genome shotgun (WGS) entry which is preliminary data.</text>
</comment>
<feature type="domain" description="Ketoreductase" evidence="2">
    <location>
        <begin position="7"/>
        <end position="187"/>
    </location>
</feature>
<comment type="similarity">
    <text evidence="1">Belongs to the short-chain dehydrogenases/reductases (SDR) family.</text>
</comment>
<organism evidence="3 4">
    <name type="scientific">Hydrocarboniphaga effusa AP103</name>
    <dbReference type="NCBI Taxonomy" id="1172194"/>
    <lineage>
        <taxon>Bacteria</taxon>
        <taxon>Pseudomonadati</taxon>
        <taxon>Pseudomonadota</taxon>
        <taxon>Gammaproteobacteria</taxon>
        <taxon>Nevskiales</taxon>
        <taxon>Nevskiaceae</taxon>
        <taxon>Hydrocarboniphaga</taxon>
    </lineage>
</organism>
<dbReference type="InterPro" id="IPR036291">
    <property type="entry name" value="NAD(P)-bd_dom_sf"/>
</dbReference>
<dbReference type="PANTHER" id="PTHR42760:SF135">
    <property type="entry name" value="BLL7886 PROTEIN"/>
    <property type="match status" value="1"/>
</dbReference>
<dbReference type="InterPro" id="IPR002347">
    <property type="entry name" value="SDR_fam"/>
</dbReference>
<protein>
    <submittedName>
        <fullName evidence="3">Short-chain dehydrogenase/reductase SDR</fullName>
    </submittedName>
</protein>
<dbReference type="FunFam" id="3.40.50.720:FF:000084">
    <property type="entry name" value="Short-chain dehydrogenase reductase"/>
    <property type="match status" value="1"/>
</dbReference>
<gene>
    <name evidence="3" type="ORF">WQQ_09870</name>
</gene>
<dbReference type="STRING" id="1172194.WQQ_09870"/>
<dbReference type="Pfam" id="PF13561">
    <property type="entry name" value="adh_short_C2"/>
    <property type="match status" value="1"/>
</dbReference>
<proteinExistence type="inferred from homology"/>
<sequence>MFDLSGRRALVTGASSGLGHHFALTLARHGAELIVAARRADKLQTLVDEIVAAGGKAHAVALDVTDAESVKAGFDAIEAQGGVADIIVNNAGTTTSKPALQQTEDDWEMVVGTNLGGVWRVAQEAGKRLVAAKKPGAIVNIASILALRVAGAVAPYAASKAGVLQLSRSLALEWARYGIRVNALAPGYFVTDLNQDFLLSEPGQKLMSRVPQRRFGRLDQLDGPLLLLASDAGSYITGEILAVDGGHLVSSL</sequence>
<evidence type="ECO:0000256" key="1">
    <source>
        <dbReference type="ARBA" id="ARBA00006484"/>
    </source>
</evidence>
<dbReference type="AlphaFoldDB" id="I8TAR6"/>
<dbReference type="GO" id="GO:0016616">
    <property type="term" value="F:oxidoreductase activity, acting on the CH-OH group of donors, NAD or NADP as acceptor"/>
    <property type="evidence" value="ECO:0007669"/>
    <property type="project" value="TreeGrafter"/>
</dbReference>
<evidence type="ECO:0000259" key="2">
    <source>
        <dbReference type="SMART" id="SM00822"/>
    </source>
</evidence>
<dbReference type="PATRIC" id="fig|1172194.4.peg.947"/>
<evidence type="ECO:0000313" key="3">
    <source>
        <dbReference type="EMBL" id="EIT70850.1"/>
    </source>
</evidence>
<dbReference type="PANTHER" id="PTHR42760">
    <property type="entry name" value="SHORT-CHAIN DEHYDROGENASES/REDUCTASES FAMILY MEMBER"/>
    <property type="match status" value="1"/>
</dbReference>
<evidence type="ECO:0000313" key="4">
    <source>
        <dbReference type="Proteomes" id="UP000003704"/>
    </source>
</evidence>